<dbReference type="AlphaFoldDB" id="A0A2A9HEY5"/>
<accession>A0A2A9HEY5</accession>
<dbReference type="EMBL" id="PDJQ01000001">
    <property type="protein sequence ID" value="PFG73575.1"/>
    <property type="molecule type" value="Genomic_DNA"/>
</dbReference>
<dbReference type="Proteomes" id="UP000223071">
    <property type="component" value="Unassembled WGS sequence"/>
</dbReference>
<evidence type="ECO:0000313" key="2">
    <source>
        <dbReference type="Proteomes" id="UP000223071"/>
    </source>
</evidence>
<protein>
    <submittedName>
        <fullName evidence="1">Uncharacterized protein</fullName>
    </submittedName>
</protein>
<evidence type="ECO:0000313" key="1">
    <source>
        <dbReference type="EMBL" id="PFG73575.1"/>
    </source>
</evidence>
<sequence>MQMAELAAELAEGMFPTEVVAEVSDVDGRTVTFIAPSTRVVRRTNGRGQVLVRVVQQGSRGLVVELPGDVYGAVRYIEVPLSAVSA</sequence>
<keyword evidence="2" id="KW-1185">Reference proteome</keyword>
<organism evidence="1 2">
    <name type="scientific">Tepidiforma thermophila (strain KCTC 52669 / CGMCC 1.13589 / G233)</name>
    <dbReference type="NCBI Taxonomy" id="2761530"/>
    <lineage>
        <taxon>Bacteria</taxon>
        <taxon>Bacillati</taxon>
        <taxon>Chloroflexota</taxon>
        <taxon>Tepidiformia</taxon>
        <taxon>Tepidiformales</taxon>
        <taxon>Tepidiformaceae</taxon>
        <taxon>Tepidiforma</taxon>
    </lineage>
</organism>
<comment type="caution">
    <text evidence="1">The sequence shown here is derived from an EMBL/GenBank/DDBJ whole genome shotgun (WGS) entry which is preliminary data.</text>
</comment>
<name>A0A2A9HEY5_TEPT2</name>
<gene>
    <name evidence="1" type="ORF">A9A59_0776</name>
</gene>
<proteinExistence type="predicted"/>
<reference evidence="1 2" key="1">
    <citation type="submission" date="2017-09" db="EMBL/GenBank/DDBJ databases">
        <title>Sequencing the genomes of two abundant thermophiles in Great Basin hot springs: Thermocrinis jamiesonii and novel Chloroflexi Thermoflexus hugenholtzii.</title>
        <authorList>
            <person name="Hedlund B."/>
        </authorList>
    </citation>
    <scope>NUCLEOTIDE SEQUENCE [LARGE SCALE GENOMIC DNA]</scope>
    <source>
        <strain evidence="1 2">G233</strain>
    </source>
</reference>
<dbReference type="RefSeq" id="WP_165772483.1">
    <property type="nucleotide sequence ID" value="NZ_PDJQ01000001.1"/>
</dbReference>